<sequence length="451" mass="51555">MTRHLPALLLAVGLIQLPPALAKVSTAEAAKLDTELTPMGAERAGNKAGTIPAWEGGLPQKDYPRGANPYAEDKPLYTITSANLKQYEALLTEGQKMLFKTFPDSYQMPVYPTRRSASYPAWFNEATKNNATRVELTNEGYGFKGAAQGYPFPIPKNGTEVMWNHIMRYNTKGFKGYLNAIPTQADGSWVAERNYVELSFVYNNPKTTLDTLNNQNLYALIKTVAPPNKAGTSDLLHVPIDRKAENTGVWEFNPGLQRVRRIGEVGYDNPLFDGLMTHDQLDMFNGPLDRYTIKLVGKKEVLIPYNSYRLYDPKLKYKDIAQKGHIRRDLTRYELHRCWVIEAEVKPGFNHRYKKRTFWLDEDSWIVHLQDIYDERGQFWRTAESHSINFANVPVVVNGVQVHYDLQSRRYVAINLTNEESKLIEYDWEKDPKYFTPQQLQKFATAGKTGG</sequence>
<reference evidence="2 3" key="1">
    <citation type="submission" date="2018-10" db="EMBL/GenBank/DDBJ databases">
        <authorList>
            <person name="Chen W.-M."/>
        </authorList>
    </citation>
    <scope>NUCLEOTIDE SEQUENCE [LARGE SCALE GENOMIC DNA]</scope>
    <source>
        <strain evidence="2 3">THS-13</strain>
    </source>
</reference>
<feature type="chain" id="PRO_5018329944" evidence="1">
    <location>
        <begin position="23"/>
        <end position="451"/>
    </location>
</feature>
<feature type="signal peptide" evidence="1">
    <location>
        <begin position="1"/>
        <end position="22"/>
    </location>
</feature>
<dbReference type="CDD" id="cd16329">
    <property type="entry name" value="LolA_like"/>
    <property type="match status" value="1"/>
</dbReference>
<evidence type="ECO:0000313" key="3">
    <source>
        <dbReference type="Proteomes" id="UP000282106"/>
    </source>
</evidence>
<proteinExistence type="predicted"/>
<dbReference type="InterPro" id="IPR010752">
    <property type="entry name" value="DUF1329"/>
</dbReference>
<dbReference type="AlphaFoldDB" id="A0A3N0V9U6"/>
<organism evidence="2 3">
    <name type="scientific">Stagnimonas aquatica</name>
    <dbReference type="NCBI Taxonomy" id="2689987"/>
    <lineage>
        <taxon>Bacteria</taxon>
        <taxon>Pseudomonadati</taxon>
        <taxon>Pseudomonadota</taxon>
        <taxon>Gammaproteobacteria</taxon>
        <taxon>Nevskiales</taxon>
        <taxon>Nevskiaceae</taxon>
        <taxon>Stagnimonas</taxon>
    </lineage>
</organism>
<evidence type="ECO:0000313" key="2">
    <source>
        <dbReference type="EMBL" id="ROH89557.1"/>
    </source>
</evidence>
<dbReference type="Proteomes" id="UP000282106">
    <property type="component" value="Unassembled WGS sequence"/>
</dbReference>
<dbReference type="RefSeq" id="WP_123211854.1">
    <property type="nucleotide sequence ID" value="NZ_RJVO01000004.1"/>
</dbReference>
<dbReference type="EMBL" id="RJVO01000004">
    <property type="protein sequence ID" value="ROH89557.1"/>
    <property type="molecule type" value="Genomic_DNA"/>
</dbReference>
<dbReference type="Gene3D" id="2.50.20.10">
    <property type="entry name" value="Lipoprotein localisation LolA/LolB/LppX"/>
    <property type="match status" value="1"/>
</dbReference>
<dbReference type="Pfam" id="PF07044">
    <property type="entry name" value="DUF1329"/>
    <property type="match status" value="1"/>
</dbReference>
<protein>
    <submittedName>
        <fullName evidence="2">DUF1329 domain-containing protein</fullName>
    </submittedName>
</protein>
<keyword evidence="3" id="KW-1185">Reference proteome</keyword>
<dbReference type="InParanoid" id="A0A3N0V9U6"/>
<accession>A0A3N0V9U6</accession>
<keyword evidence="1" id="KW-0732">Signal</keyword>
<evidence type="ECO:0000256" key="1">
    <source>
        <dbReference type="SAM" id="SignalP"/>
    </source>
</evidence>
<name>A0A3N0V9U6_9GAMM</name>
<gene>
    <name evidence="2" type="ORF">ED208_10535</name>
</gene>
<comment type="caution">
    <text evidence="2">The sequence shown here is derived from an EMBL/GenBank/DDBJ whole genome shotgun (WGS) entry which is preliminary data.</text>
</comment>